<evidence type="ECO:0000313" key="3">
    <source>
        <dbReference type="Proteomes" id="UP001295423"/>
    </source>
</evidence>
<sequence length="377" mass="41553">MTVNKSMKLMSLQKESSFESELIDKSSNDGNKEECLDDSEKTEDTGSLEFPGLGSSSNHSNEVPASSSSKPRKPRKSSLSSWLQHGCDAFEEGERGGGPPPRTSSAPKPSRSSPEELPIQPVSTKKKSRSAISSWMQHGCDAFEEGERGGGPPPHTGSAPKPNRSVTEEVPPQTSSKSRKSNRSSISSWMQYGCDAFEEGEKGGGPPPRSARTPRRSSLKGSRSSTPKGAPRRHSLTFSKDVVVSTIVPTKKLAKKNSLWFMEKDYEKMRKKISHIAKRAQEKGGAEHKKKYCTRGLENLIRQGGSETRRYAAWDAVMDEQANQCSAEYYNEDAVSKSYRTACEESRAEATIRALQDEKEVAEYLSDTRNSYRRGSA</sequence>
<protein>
    <submittedName>
        <fullName evidence="2">Uncharacterized protein</fullName>
    </submittedName>
</protein>
<dbReference type="Proteomes" id="UP001295423">
    <property type="component" value="Unassembled WGS sequence"/>
</dbReference>
<organism evidence="2 3">
    <name type="scientific">Cylindrotheca closterium</name>
    <dbReference type="NCBI Taxonomy" id="2856"/>
    <lineage>
        <taxon>Eukaryota</taxon>
        <taxon>Sar</taxon>
        <taxon>Stramenopiles</taxon>
        <taxon>Ochrophyta</taxon>
        <taxon>Bacillariophyta</taxon>
        <taxon>Bacillariophyceae</taxon>
        <taxon>Bacillariophycidae</taxon>
        <taxon>Bacillariales</taxon>
        <taxon>Bacillariaceae</taxon>
        <taxon>Cylindrotheca</taxon>
    </lineage>
</organism>
<feature type="region of interest" description="Disordered" evidence="1">
    <location>
        <begin position="1"/>
        <end position="237"/>
    </location>
</feature>
<evidence type="ECO:0000256" key="1">
    <source>
        <dbReference type="SAM" id="MobiDB-lite"/>
    </source>
</evidence>
<gene>
    <name evidence="2" type="ORF">CYCCA115_LOCUS16368</name>
</gene>
<feature type="compositionally biased region" description="Basic and acidic residues" evidence="1">
    <location>
        <begin position="22"/>
        <end position="44"/>
    </location>
</feature>
<name>A0AAD2FY77_9STRA</name>
<feature type="compositionally biased region" description="Polar residues" evidence="1">
    <location>
        <begin position="103"/>
        <end position="112"/>
    </location>
</feature>
<keyword evidence="3" id="KW-1185">Reference proteome</keyword>
<dbReference type="EMBL" id="CAKOGP040001925">
    <property type="protein sequence ID" value="CAJ1956729.1"/>
    <property type="molecule type" value="Genomic_DNA"/>
</dbReference>
<dbReference type="AlphaFoldDB" id="A0AAD2FY77"/>
<evidence type="ECO:0000313" key="2">
    <source>
        <dbReference type="EMBL" id="CAJ1956729.1"/>
    </source>
</evidence>
<feature type="compositionally biased region" description="Polar residues" evidence="1">
    <location>
        <begin position="54"/>
        <end position="65"/>
    </location>
</feature>
<comment type="caution">
    <text evidence="2">The sequence shown here is derived from an EMBL/GenBank/DDBJ whole genome shotgun (WGS) entry which is preliminary data.</text>
</comment>
<reference evidence="2" key="1">
    <citation type="submission" date="2023-08" db="EMBL/GenBank/DDBJ databases">
        <authorList>
            <person name="Audoor S."/>
            <person name="Bilcke G."/>
        </authorList>
    </citation>
    <scope>NUCLEOTIDE SEQUENCE</scope>
</reference>
<proteinExistence type="predicted"/>
<accession>A0AAD2FY77</accession>